<evidence type="ECO:0000256" key="4">
    <source>
        <dbReference type="ARBA" id="ARBA00023136"/>
    </source>
</evidence>
<evidence type="ECO:0000313" key="7">
    <source>
        <dbReference type="Proteomes" id="UP000003856"/>
    </source>
</evidence>
<gene>
    <name evidence="6" type="ORF">AcdelDRAFT_4855</name>
</gene>
<keyword evidence="3 5" id="KW-1133">Transmembrane helix</keyword>
<sequence length="225" mass="24119">RSYYGQPAAPGSGALRMLRVLGTLLLALAALLVTAGALLWWWTGSDTSLATSLARAAQYLPAGQTLESREVSGSLRSGGRIGWLRWSSPTLTVEASEIRLGWQLAPLLKRRLELGEVHAAQVQITPRPRPDAEPEPPPTPPAELVLALQVGVPFRVDQFQWAGSPAVEARSLVGDYRFDGREHRLTIAGVELAQGRYSAHATLGARVPLALHATVDGTVNTAAPR</sequence>
<dbReference type="Proteomes" id="UP000003856">
    <property type="component" value="Unassembled WGS sequence"/>
</dbReference>
<proteinExistence type="predicted"/>
<evidence type="ECO:0000256" key="5">
    <source>
        <dbReference type="SAM" id="Phobius"/>
    </source>
</evidence>
<dbReference type="GO" id="GO:0009306">
    <property type="term" value="P:protein secretion"/>
    <property type="evidence" value="ECO:0007669"/>
    <property type="project" value="TreeGrafter"/>
</dbReference>
<evidence type="ECO:0008006" key="8">
    <source>
        <dbReference type="Google" id="ProtNLM"/>
    </source>
</evidence>
<keyword evidence="2 5" id="KW-0812">Transmembrane</keyword>
<dbReference type="PANTHER" id="PTHR36985:SF1">
    <property type="entry name" value="TRANSLOCATION AND ASSEMBLY MODULE SUBUNIT TAMB"/>
    <property type="match status" value="1"/>
</dbReference>
<dbReference type="GO" id="GO:0097347">
    <property type="term" value="C:TAM protein secretion complex"/>
    <property type="evidence" value="ECO:0007669"/>
    <property type="project" value="TreeGrafter"/>
</dbReference>
<evidence type="ECO:0000313" key="6">
    <source>
        <dbReference type="EMBL" id="EER57573.1"/>
    </source>
</evidence>
<feature type="non-terminal residue" evidence="6">
    <location>
        <position position="1"/>
    </location>
</feature>
<feature type="transmembrane region" description="Helical" evidence="5">
    <location>
        <begin position="20"/>
        <end position="42"/>
    </location>
</feature>
<dbReference type="AlphaFoldDB" id="C5TD74"/>
<keyword evidence="7" id="KW-1185">Reference proteome</keyword>
<dbReference type="PANTHER" id="PTHR36985">
    <property type="entry name" value="TRANSLOCATION AND ASSEMBLY MODULE SUBUNIT TAMB"/>
    <property type="match status" value="1"/>
</dbReference>
<dbReference type="GO" id="GO:0005886">
    <property type="term" value="C:plasma membrane"/>
    <property type="evidence" value="ECO:0007669"/>
    <property type="project" value="TreeGrafter"/>
</dbReference>
<evidence type="ECO:0000256" key="3">
    <source>
        <dbReference type="ARBA" id="ARBA00022989"/>
    </source>
</evidence>
<dbReference type="EMBL" id="ACQT01000606">
    <property type="protein sequence ID" value="EER57573.1"/>
    <property type="molecule type" value="Genomic_DNA"/>
</dbReference>
<comment type="caution">
    <text evidence="6">The sequence shown here is derived from an EMBL/GenBank/DDBJ whole genome shotgun (WGS) entry which is preliminary data.</text>
</comment>
<name>C5TD74_ACIDE</name>
<comment type="subcellular location">
    <subcellularLocation>
        <location evidence="1">Membrane</location>
        <topology evidence="1">Single-pass membrane protein</topology>
    </subcellularLocation>
</comment>
<reference evidence="6 7" key="1">
    <citation type="submission" date="2009-05" db="EMBL/GenBank/DDBJ databases">
        <title>The draft genome of Acidovorax delafieldii 2AN.</title>
        <authorList>
            <consortium name="US DOE Joint Genome Institute (JGI-PGF)"/>
            <person name="Lucas S."/>
            <person name="Copeland A."/>
            <person name="Lapidus A."/>
            <person name="Glavina del Rio T."/>
            <person name="Tice H."/>
            <person name="Bruce D."/>
            <person name="Goodwin L."/>
            <person name="Pitluck S."/>
            <person name="Larimer F."/>
            <person name="Land M.L."/>
            <person name="Hauser L."/>
            <person name="Shelobolina E.S."/>
            <person name="Picardal F."/>
            <person name="Roden E."/>
            <person name="Emerson D."/>
        </authorList>
    </citation>
    <scope>NUCLEOTIDE SEQUENCE [LARGE SCALE GENOMIC DNA]</scope>
    <source>
        <strain evidence="6 7">2AN</strain>
    </source>
</reference>
<organism evidence="6 7">
    <name type="scientific">Acidovorax delafieldii 2AN</name>
    <dbReference type="NCBI Taxonomy" id="573060"/>
    <lineage>
        <taxon>Bacteria</taxon>
        <taxon>Pseudomonadati</taxon>
        <taxon>Pseudomonadota</taxon>
        <taxon>Betaproteobacteria</taxon>
        <taxon>Burkholderiales</taxon>
        <taxon>Comamonadaceae</taxon>
        <taxon>Acidovorax</taxon>
    </lineage>
</organism>
<accession>C5TD74</accession>
<evidence type="ECO:0000256" key="1">
    <source>
        <dbReference type="ARBA" id="ARBA00004167"/>
    </source>
</evidence>
<keyword evidence="4 5" id="KW-0472">Membrane</keyword>
<protein>
    <recommendedName>
        <fullName evidence="8">DUF490 domain-containing protein</fullName>
    </recommendedName>
</protein>
<feature type="non-terminal residue" evidence="6">
    <location>
        <position position="225"/>
    </location>
</feature>
<evidence type="ECO:0000256" key="2">
    <source>
        <dbReference type="ARBA" id="ARBA00022692"/>
    </source>
</evidence>